<evidence type="ECO:0000256" key="1">
    <source>
        <dbReference type="SAM" id="MobiDB-lite"/>
    </source>
</evidence>
<dbReference type="AlphaFoldDB" id="A0A059D6G2"/>
<keyword evidence="2" id="KW-1133">Transmembrane helix</keyword>
<organism evidence="3">
    <name type="scientific">Eucalyptus grandis</name>
    <name type="common">Flooded gum</name>
    <dbReference type="NCBI Taxonomy" id="71139"/>
    <lineage>
        <taxon>Eukaryota</taxon>
        <taxon>Viridiplantae</taxon>
        <taxon>Streptophyta</taxon>
        <taxon>Embryophyta</taxon>
        <taxon>Tracheophyta</taxon>
        <taxon>Spermatophyta</taxon>
        <taxon>Magnoliopsida</taxon>
        <taxon>eudicotyledons</taxon>
        <taxon>Gunneridae</taxon>
        <taxon>Pentapetalae</taxon>
        <taxon>rosids</taxon>
        <taxon>malvids</taxon>
        <taxon>Myrtales</taxon>
        <taxon>Myrtaceae</taxon>
        <taxon>Myrtoideae</taxon>
        <taxon>Eucalypteae</taxon>
        <taxon>Eucalyptus</taxon>
    </lineage>
</organism>
<sequence>MPPSGVPDFPRNGCRHGGSEKAGDSLCRFKIIAVRLLPSALGSVRLAGRCGEDGSNGFGWTMSQTNLFFSRFDVGFSVLSKLFLILFLFFLVERPSNF</sequence>
<proteinExistence type="predicted"/>
<gene>
    <name evidence="3" type="ORF">EUGRSUZ_B02765</name>
</gene>
<evidence type="ECO:0000313" key="3">
    <source>
        <dbReference type="EMBL" id="KCW86064.1"/>
    </source>
</evidence>
<dbReference type="InParanoid" id="A0A059D6G2"/>
<name>A0A059D6G2_EUCGR</name>
<accession>A0A059D6G2</accession>
<protein>
    <submittedName>
        <fullName evidence="3">Uncharacterized protein</fullName>
    </submittedName>
</protein>
<keyword evidence="2" id="KW-0472">Membrane</keyword>
<feature type="region of interest" description="Disordered" evidence="1">
    <location>
        <begin position="1"/>
        <end position="22"/>
    </location>
</feature>
<dbReference type="Gramene" id="KCW86064">
    <property type="protein sequence ID" value="KCW86064"/>
    <property type="gene ID" value="EUGRSUZ_B02765"/>
</dbReference>
<dbReference type="EMBL" id="KK198754">
    <property type="protein sequence ID" value="KCW86064.1"/>
    <property type="molecule type" value="Genomic_DNA"/>
</dbReference>
<feature type="transmembrane region" description="Helical" evidence="2">
    <location>
        <begin position="74"/>
        <end position="92"/>
    </location>
</feature>
<evidence type="ECO:0000256" key="2">
    <source>
        <dbReference type="SAM" id="Phobius"/>
    </source>
</evidence>
<reference evidence="3" key="1">
    <citation type="submission" date="2013-07" db="EMBL/GenBank/DDBJ databases">
        <title>The genome of Eucalyptus grandis.</title>
        <authorList>
            <person name="Schmutz J."/>
            <person name="Hayes R."/>
            <person name="Myburg A."/>
            <person name="Tuskan G."/>
            <person name="Grattapaglia D."/>
            <person name="Rokhsar D.S."/>
        </authorList>
    </citation>
    <scope>NUCLEOTIDE SEQUENCE</scope>
    <source>
        <tissue evidence="3">Leaf extractions</tissue>
    </source>
</reference>
<keyword evidence="2" id="KW-0812">Transmembrane</keyword>